<dbReference type="PANTHER" id="PTHR36848:SF2">
    <property type="entry name" value="SECRETED PROTEIN"/>
    <property type="match status" value="1"/>
</dbReference>
<dbReference type="InterPro" id="IPR053161">
    <property type="entry name" value="Ulvan_degrading_GH"/>
</dbReference>
<dbReference type="PANTHER" id="PTHR36848">
    <property type="entry name" value="DNA-BINDING PROTEIN (PUTATIVE SECRETED PROTEIN)-RELATED"/>
    <property type="match status" value="1"/>
</dbReference>
<evidence type="ECO:0000313" key="1">
    <source>
        <dbReference type="EMBL" id="RGE59499.1"/>
    </source>
</evidence>
<dbReference type="RefSeq" id="WP_025489060.1">
    <property type="nucleotide sequence ID" value="NZ_CALBAU010000286.1"/>
</dbReference>
<protein>
    <submittedName>
        <fullName evidence="1">Uncharacterized protein</fullName>
    </submittedName>
</protein>
<accession>A0A3E3I3I9</accession>
<sequence>MDREAFLKPAQEYRMKTIIHGWPDECGILADAVRDFGYGGTATNPPTENGYTGNKENLAKFGRILEELNSRDMDYWIYDELGYPSGHGGGQSLEDHPELEAKGFYMHRRMAWEPKNAVFDLDDESDRIIWAAKYPCDCSRMNTSIVLYDQMERVAFTDTHCECSMKENEALFIFCVKSAYEGSHLTHNVSSKNRYINILDEKAVRRFLDVCYEPIVKEVPEAYKNARAVFTDEPSLQTPYIQGDEVWPYALAPWVDGLFEAFEEEYGYSLLPYLPMIFEGRSSSYTVRVHFYQLIGKLIAKNYVKQISDWCVEHGTCFSGHYLAEESLRAHVLYYGSYLEVLRASGYPGVDVLASYPDIYHQNTTRFAQMAARKNNTNGIMVELCPFINMEHFSEHPVRYAAGILSLLYLGGCRCVNSYFSSDFSSYSSEILQGYQGFMSRGQSIWLNEYTGRLGSMLDQAFHECGTFVYYALEEVQAKTRPSHCAQEASDSEADRSIFEITRSLFDRGYDYLFADRDDIVAAAGSISENQAWISGCRVENIILPAMDIIYPETWEALVRLREAGVSIWFADKLPKYRVGEKAVFAYYDFREESVLDAFTADGRYFAAIPAEQIVQKIEKQEKEFNVQADASNSFLTAKFQKDGRKIYFVVNKTEEKQEAAWQCSGKEKAEIWNPADGSIMEVEAGKSVTIDACRGLFFVF</sequence>
<evidence type="ECO:0000313" key="2">
    <source>
        <dbReference type="Proteomes" id="UP000261166"/>
    </source>
</evidence>
<dbReference type="EMBL" id="QVLU01000060">
    <property type="protein sequence ID" value="RGE59499.1"/>
    <property type="molecule type" value="Genomic_DNA"/>
</dbReference>
<proteinExistence type="predicted"/>
<dbReference type="AlphaFoldDB" id="A0A3E3I3I9"/>
<name>A0A3E3I3I9_9FIRM</name>
<reference evidence="1 2" key="1">
    <citation type="submission" date="2018-08" db="EMBL/GenBank/DDBJ databases">
        <title>A genome reference for cultivated species of the human gut microbiota.</title>
        <authorList>
            <person name="Zou Y."/>
            <person name="Xue W."/>
            <person name="Luo G."/>
        </authorList>
    </citation>
    <scope>NUCLEOTIDE SEQUENCE [LARGE SCALE GENOMIC DNA]</scope>
    <source>
        <strain evidence="1 2">AF26-4BH</strain>
    </source>
</reference>
<dbReference type="OrthoDB" id="9761519at2"/>
<gene>
    <name evidence="1" type="ORF">DWY69_30400</name>
</gene>
<dbReference type="Proteomes" id="UP000261166">
    <property type="component" value="Unassembled WGS sequence"/>
</dbReference>
<comment type="caution">
    <text evidence="1">The sequence shown here is derived from an EMBL/GenBank/DDBJ whole genome shotgun (WGS) entry which is preliminary data.</text>
</comment>
<organism evidence="1 2">
    <name type="scientific">Eisenbergiella massiliensis</name>
    <dbReference type="NCBI Taxonomy" id="1720294"/>
    <lineage>
        <taxon>Bacteria</taxon>
        <taxon>Bacillati</taxon>
        <taxon>Bacillota</taxon>
        <taxon>Clostridia</taxon>
        <taxon>Lachnospirales</taxon>
        <taxon>Lachnospiraceae</taxon>
        <taxon>Eisenbergiella</taxon>
    </lineage>
</organism>